<name>A0A1D8FZH0_9ACTN</name>
<feature type="transmembrane region" description="Helical" evidence="2">
    <location>
        <begin position="84"/>
        <end position="107"/>
    </location>
</feature>
<proteinExistence type="predicted"/>
<feature type="transmembrane region" description="Helical" evidence="2">
    <location>
        <begin position="16"/>
        <end position="35"/>
    </location>
</feature>
<keyword evidence="2" id="KW-0812">Transmembrane</keyword>
<dbReference type="Proteomes" id="UP000095349">
    <property type="component" value="Chromosome"/>
</dbReference>
<feature type="region of interest" description="Disordered" evidence="1">
    <location>
        <begin position="112"/>
        <end position="139"/>
    </location>
</feature>
<dbReference type="GeneID" id="91402923"/>
<dbReference type="KEGG" id="srn:A4G23_01412"/>
<evidence type="ECO:0000313" key="4">
    <source>
        <dbReference type="Proteomes" id="UP000095349"/>
    </source>
</evidence>
<keyword evidence="4" id="KW-1185">Reference proteome</keyword>
<dbReference type="STRING" id="285473.A4G23_01412"/>
<gene>
    <name evidence="3" type="ORF">A4G23_01412</name>
</gene>
<dbReference type="PATRIC" id="fig|285473.5.peg.1470"/>
<sequence length="152" mass="15231">MVDRVSGRRADSASGLGRLLLLAALLFGIVTMHTWGHPSEHAGAHSVAAPAHGSAAADHSGHAAVHGAPAPVVPEDAPLSGLDAASMCLALIGSAGFGLAGVALLRLPRRGRRTARGPDVGSPAGRVPGGLWPPPTPPPTRVALAELSVLRI</sequence>
<evidence type="ECO:0000256" key="1">
    <source>
        <dbReference type="SAM" id="MobiDB-lite"/>
    </source>
</evidence>
<accession>A0A1D8FZH0</accession>
<dbReference type="EMBL" id="CP017316">
    <property type="protein sequence ID" value="AOT58599.1"/>
    <property type="molecule type" value="Genomic_DNA"/>
</dbReference>
<dbReference type="RefSeq" id="WP_031136933.1">
    <property type="nucleotide sequence ID" value="NZ_CP017316.1"/>
</dbReference>
<evidence type="ECO:0000256" key="2">
    <source>
        <dbReference type="SAM" id="Phobius"/>
    </source>
</evidence>
<evidence type="ECO:0000313" key="3">
    <source>
        <dbReference type="EMBL" id="AOT58599.1"/>
    </source>
</evidence>
<protein>
    <submittedName>
        <fullName evidence="3">Uncharacterized protein</fullName>
    </submittedName>
</protein>
<keyword evidence="2" id="KW-1133">Transmembrane helix</keyword>
<dbReference type="AlphaFoldDB" id="A0A1D8FZH0"/>
<keyword evidence="2" id="KW-0472">Membrane</keyword>
<organism evidence="3 4">
    <name type="scientific">Streptomyces rubrolavendulae</name>
    <dbReference type="NCBI Taxonomy" id="285473"/>
    <lineage>
        <taxon>Bacteria</taxon>
        <taxon>Bacillati</taxon>
        <taxon>Actinomycetota</taxon>
        <taxon>Actinomycetes</taxon>
        <taxon>Kitasatosporales</taxon>
        <taxon>Streptomycetaceae</taxon>
        <taxon>Streptomyces</taxon>
    </lineage>
</organism>
<reference evidence="3 4" key="1">
    <citation type="submission" date="2016-09" db="EMBL/GenBank/DDBJ databases">
        <title>Streptomyces rubrolavendulae MJM4426 Genome sequencing and assembly.</title>
        <authorList>
            <person name="Kim J.-G."/>
        </authorList>
    </citation>
    <scope>NUCLEOTIDE SEQUENCE [LARGE SCALE GENOMIC DNA]</scope>
    <source>
        <strain evidence="3 4">MJM4426</strain>
    </source>
</reference>